<dbReference type="SUPFAM" id="SSF49503">
    <property type="entry name" value="Cupredoxins"/>
    <property type="match status" value="2"/>
</dbReference>
<dbReference type="Proteomes" id="UP000186868">
    <property type="component" value="Unassembled WGS sequence"/>
</dbReference>
<proteinExistence type="predicted"/>
<reference evidence="3 4" key="1">
    <citation type="submission" date="2016-11" db="EMBL/GenBank/DDBJ databases">
        <title>Draft Genome Sequences of Nine Cyanobacterial Strains from Diverse Habitats.</title>
        <authorList>
            <person name="Zhu T."/>
            <person name="Hou S."/>
            <person name="Lu X."/>
            <person name="Hess W.R."/>
        </authorList>
    </citation>
    <scope>NUCLEOTIDE SEQUENCE [LARGE SCALE GENOMIC DNA]</scope>
    <source>
        <strain evidence="3 4">NIES-593</strain>
    </source>
</reference>
<accession>A0A1U7HTI6</accession>
<keyword evidence="1" id="KW-1133">Transmembrane helix</keyword>
<feature type="domain" description="EfeO-type cupredoxin-like" evidence="2">
    <location>
        <begin position="66"/>
        <end position="168"/>
    </location>
</feature>
<dbReference type="InterPro" id="IPR028096">
    <property type="entry name" value="EfeO_Cupredoxin"/>
</dbReference>
<evidence type="ECO:0000313" key="3">
    <source>
        <dbReference type="EMBL" id="OKH26896.1"/>
    </source>
</evidence>
<dbReference type="Pfam" id="PF13473">
    <property type="entry name" value="Cupredoxin_1"/>
    <property type="match status" value="2"/>
</dbReference>
<dbReference type="AlphaFoldDB" id="A0A1U7HTI6"/>
<keyword evidence="1" id="KW-0472">Membrane</keyword>
<evidence type="ECO:0000256" key="1">
    <source>
        <dbReference type="SAM" id="Phobius"/>
    </source>
</evidence>
<sequence>MSKVILSSIASLGLAFTVASDRVVAQMNHEMPATERSQTTQFRRIEQPFWVKGAVTTVGLGLIGLEIWWFLLSKPKSQKAEAHDGIQEVGIIVDGGYEPSRILVNAGQRVRLNFLRRDPSSCLEEIRLPDFHIAKNLPLNEVTPIEFTSDKPDTYTFNCGMNMFRGVIEVQPTDSTAKATPATNSQAIHQIQPELSLPTESAIKAVKTPEGTQEVTVTVEKGYKPERVIVEAGQPVKLDFQRHNLSKCFDKLLIPDFDLAVDLAPNQTTSVEFTPKYPGEYQFTCGMKMYRGVVEVKPATQSSSK</sequence>
<organism evidence="3 4">
    <name type="scientific">Hydrococcus rivularis NIES-593</name>
    <dbReference type="NCBI Taxonomy" id="1921803"/>
    <lineage>
        <taxon>Bacteria</taxon>
        <taxon>Bacillati</taxon>
        <taxon>Cyanobacteriota</taxon>
        <taxon>Cyanophyceae</taxon>
        <taxon>Pleurocapsales</taxon>
        <taxon>Hydrococcaceae</taxon>
        <taxon>Hydrococcus</taxon>
    </lineage>
</organism>
<evidence type="ECO:0000259" key="2">
    <source>
        <dbReference type="Pfam" id="PF13473"/>
    </source>
</evidence>
<feature type="domain" description="EfeO-type cupredoxin-like" evidence="2">
    <location>
        <begin position="207"/>
        <end position="294"/>
    </location>
</feature>
<dbReference type="InterPro" id="IPR008972">
    <property type="entry name" value="Cupredoxin"/>
</dbReference>
<keyword evidence="4" id="KW-1185">Reference proteome</keyword>
<gene>
    <name evidence="3" type="ORF">NIES593_00395</name>
</gene>
<evidence type="ECO:0000313" key="4">
    <source>
        <dbReference type="Proteomes" id="UP000186868"/>
    </source>
</evidence>
<dbReference type="Gene3D" id="2.60.40.420">
    <property type="entry name" value="Cupredoxins - blue copper proteins"/>
    <property type="match status" value="2"/>
</dbReference>
<dbReference type="EMBL" id="MRCB01000001">
    <property type="protein sequence ID" value="OKH26896.1"/>
    <property type="molecule type" value="Genomic_DNA"/>
</dbReference>
<name>A0A1U7HTI6_9CYAN</name>
<dbReference type="STRING" id="1921803.NIES593_00395"/>
<protein>
    <recommendedName>
        <fullName evidence="2">EfeO-type cupredoxin-like domain-containing protein</fullName>
    </recommendedName>
</protein>
<feature type="transmembrane region" description="Helical" evidence="1">
    <location>
        <begin position="49"/>
        <end position="71"/>
    </location>
</feature>
<keyword evidence="1" id="KW-0812">Transmembrane</keyword>
<comment type="caution">
    <text evidence="3">The sequence shown here is derived from an EMBL/GenBank/DDBJ whole genome shotgun (WGS) entry which is preliminary data.</text>
</comment>